<evidence type="ECO:0000313" key="2">
    <source>
        <dbReference type="EnsemblMetazoa" id="CJA32937.1"/>
    </source>
</evidence>
<evidence type="ECO:0000313" key="3">
    <source>
        <dbReference type="Proteomes" id="UP000005237"/>
    </source>
</evidence>
<reference evidence="3" key="1">
    <citation type="submission" date="2010-08" db="EMBL/GenBank/DDBJ databases">
        <authorList>
            <consortium name="Caenorhabditis japonica Sequencing Consortium"/>
            <person name="Wilson R.K."/>
        </authorList>
    </citation>
    <scope>NUCLEOTIDE SEQUENCE [LARGE SCALE GENOMIC DNA]</scope>
    <source>
        <strain evidence="3">DF5081</strain>
    </source>
</reference>
<reference evidence="2" key="2">
    <citation type="submission" date="2022-06" db="UniProtKB">
        <authorList>
            <consortium name="EnsemblMetazoa"/>
        </authorList>
    </citation>
    <scope>IDENTIFICATION</scope>
    <source>
        <strain evidence="2">DF5081</strain>
    </source>
</reference>
<dbReference type="Proteomes" id="UP000005237">
    <property type="component" value="Unassembled WGS sequence"/>
</dbReference>
<proteinExistence type="predicted"/>
<protein>
    <submittedName>
        <fullName evidence="2">Uncharacterized protein</fullName>
    </submittedName>
</protein>
<organism evidence="2 3">
    <name type="scientific">Caenorhabditis japonica</name>
    <dbReference type="NCBI Taxonomy" id="281687"/>
    <lineage>
        <taxon>Eukaryota</taxon>
        <taxon>Metazoa</taxon>
        <taxon>Ecdysozoa</taxon>
        <taxon>Nematoda</taxon>
        <taxon>Chromadorea</taxon>
        <taxon>Rhabditida</taxon>
        <taxon>Rhabditina</taxon>
        <taxon>Rhabditomorpha</taxon>
        <taxon>Rhabditoidea</taxon>
        <taxon>Rhabditidae</taxon>
        <taxon>Peloderinae</taxon>
        <taxon>Caenorhabditis</taxon>
    </lineage>
</organism>
<sequence length="116" mass="13122">MDNKMSRIREAQSHLHQSLEAKNENMQMMQENFEQLNIKEQEMHTIAASRVAPDQESGTTSEALQILKKEDLLPQPIIDSPVSTSEASGSKPDFEQQNGGNHGYSLYSVYDQTVQR</sequence>
<feature type="region of interest" description="Disordered" evidence="1">
    <location>
        <begin position="1"/>
        <end position="25"/>
    </location>
</feature>
<feature type="region of interest" description="Disordered" evidence="1">
    <location>
        <begin position="49"/>
        <end position="116"/>
    </location>
</feature>
<dbReference type="EnsemblMetazoa" id="CJA32937.1">
    <property type="protein sequence ID" value="CJA32937.1"/>
    <property type="gene ID" value="WBGene00208784"/>
</dbReference>
<dbReference type="AlphaFoldDB" id="A0A8R1IBY5"/>
<accession>A0A8R1IBY5</accession>
<evidence type="ECO:0000256" key="1">
    <source>
        <dbReference type="SAM" id="MobiDB-lite"/>
    </source>
</evidence>
<feature type="compositionally biased region" description="Basic and acidic residues" evidence="1">
    <location>
        <begin position="1"/>
        <end position="23"/>
    </location>
</feature>
<keyword evidence="3" id="KW-1185">Reference proteome</keyword>
<name>A0A8R1IBY5_CAEJA</name>